<feature type="chain" id="PRO_5010195899" evidence="2">
    <location>
        <begin position="23"/>
        <end position="454"/>
    </location>
</feature>
<keyword evidence="4" id="KW-1185">Reference proteome</keyword>
<comment type="caution">
    <text evidence="3">The sequence shown here is derived from an EMBL/GenBank/DDBJ whole genome shotgun (WGS) entry which is preliminary data.</text>
</comment>
<feature type="compositionally biased region" description="Low complexity" evidence="1">
    <location>
        <begin position="124"/>
        <end position="143"/>
    </location>
</feature>
<feature type="signal peptide" evidence="2">
    <location>
        <begin position="1"/>
        <end position="22"/>
    </location>
</feature>
<evidence type="ECO:0000256" key="1">
    <source>
        <dbReference type="SAM" id="MobiDB-lite"/>
    </source>
</evidence>
<dbReference type="Proteomes" id="UP000186817">
    <property type="component" value="Unassembled WGS sequence"/>
</dbReference>
<feature type="compositionally biased region" description="Low complexity" evidence="1">
    <location>
        <begin position="314"/>
        <end position="353"/>
    </location>
</feature>
<organism evidence="3 4">
    <name type="scientific">Symbiodinium microadriaticum</name>
    <name type="common">Dinoflagellate</name>
    <name type="synonym">Zooxanthella microadriatica</name>
    <dbReference type="NCBI Taxonomy" id="2951"/>
    <lineage>
        <taxon>Eukaryota</taxon>
        <taxon>Sar</taxon>
        <taxon>Alveolata</taxon>
        <taxon>Dinophyceae</taxon>
        <taxon>Suessiales</taxon>
        <taxon>Symbiodiniaceae</taxon>
        <taxon>Symbiodinium</taxon>
    </lineage>
</organism>
<feature type="region of interest" description="Disordered" evidence="1">
    <location>
        <begin position="88"/>
        <end position="143"/>
    </location>
</feature>
<dbReference type="EMBL" id="LSRX01000551">
    <property type="protein sequence ID" value="OLP94242.1"/>
    <property type="molecule type" value="Genomic_DNA"/>
</dbReference>
<evidence type="ECO:0000256" key="2">
    <source>
        <dbReference type="SAM" id="SignalP"/>
    </source>
</evidence>
<gene>
    <name evidence="3" type="ORF">AK812_SmicGene23768</name>
</gene>
<evidence type="ECO:0000313" key="3">
    <source>
        <dbReference type="EMBL" id="OLP94242.1"/>
    </source>
</evidence>
<keyword evidence="2" id="KW-0732">Signal</keyword>
<proteinExistence type="predicted"/>
<feature type="region of interest" description="Disordered" evidence="1">
    <location>
        <begin position="271"/>
        <end position="355"/>
    </location>
</feature>
<dbReference type="AlphaFoldDB" id="A0A1Q9DGC8"/>
<protein>
    <submittedName>
        <fullName evidence="3">Uncharacterized protein</fullName>
    </submittedName>
</protein>
<accession>A0A1Q9DGC8</accession>
<feature type="compositionally biased region" description="Low complexity" evidence="1">
    <location>
        <begin position="271"/>
        <end position="306"/>
    </location>
</feature>
<reference evidence="3 4" key="1">
    <citation type="submission" date="2016-02" db="EMBL/GenBank/DDBJ databases">
        <title>Genome analysis of coral dinoflagellate symbionts highlights evolutionary adaptations to a symbiotic lifestyle.</title>
        <authorList>
            <person name="Aranda M."/>
            <person name="Li Y."/>
            <person name="Liew Y.J."/>
            <person name="Baumgarten S."/>
            <person name="Simakov O."/>
            <person name="Wilson M."/>
            <person name="Piel J."/>
            <person name="Ashoor H."/>
            <person name="Bougouffa S."/>
            <person name="Bajic V.B."/>
            <person name="Ryu T."/>
            <person name="Ravasi T."/>
            <person name="Bayer T."/>
            <person name="Micklem G."/>
            <person name="Kim H."/>
            <person name="Bhak J."/>
            <person name="Lajeunesse T.C."/>
            <person name="Voolstra C.R."/>
        </authorList>
    </citation>
    <scope>NUCLEOTIDE SEQUENCE [LARGE SCALE GENOMIC DNA]</scope>
    <source>
        <strain evidence="3 4">CCMP2467</strain>
    </source>
</reference>
<evidence type="ECO:0000313" key="4">
    <source>
        <dbReference type="Proteomes" id="UP000186817"/>
    </source>
</evidence>
<sequence length="454" mass="46586">MPSPMWLLRTGLAILLLPLASAVGSLGACHNLVASVAEMDDMYLAALCRARLGHDCDKLLAALGPRPWGLQDQVSACEQNKEILDDRHLFGSTTSAPLDETTQPKKSKQQMVLEALEEGNPGQDSAGDDAPAPAAPASPVAPSAARIIGPALRPEPPGVDIVTNVNSDTHYDPETGAWKVTGKAASTAAPAEMEAATTLPPVSWPMYSQIPSRASPTLAPAPPMPHIPDVVGGLVGAALHHLGHIKIPPPEQKGGSEADLSHFVAANAAGPAASPVGSAEPSSSSDSEPAASPSVGSSSEAASSESSKAEEPATESTPAQGSSSSSSSESEQPAASSSESSEAEEPPSQAASAEGGGMAALVGAGETTDQEQAWSHMSADGEKKFLTQKVSVGSDSHNWLIWSFVGIAVVSSLSSLALRTRLLEVTDPQDPSDYSRLQVPALSSRELHLASEYS</sequence>
<name>A0A1Q9DGC8_SYMMI</name>
<dbReference type="OrthoDB" id="10486625at2759"/>
<dbReference type="OMA" id="PWAPANQ"/>